<name>A0A4Z2GPB0_9TELE</name>
<dbReference type="EMBL" id="SRLO01000454">
    <property type="protein sequence ID" value="TNN55488.1"/>
    <property type="molecule type" value="Genomic_DNA"/>
</dbReference>
<reference evidence="1 2" key="1">
    <citation type="submission" date="2019-03" db="EMBL/GenBank/DDBJ databases">
        <title>First draft genome of Liparis tanakae, snailfish: a comprehensive survey of snailfish specific genes.</title>
        <authorList>
            <person name="Kim W."/>
            <person name="Song I."/>
            <person name="Jeong J.-H."/>
            <person name="Kim D."/>
            <person name="Kim S."/>
            <person name="Ryu S."/>
            <person name="Song J.Y."/>
            <person name="Lee S.K."/>
        </authorList>
    </citation>
    <scope>NUCLEOTIDE SEQUENCE [LARGE SCALE GENOMIC DNA]</scope>
    <source>
        <tissue evidence="1">Muscle</tissue>
    </source>
</reference>
<sequence length="131" mass="13980">MDDFKSRLHQLGSRNELVNAGFTWASRAELTPPFLRGNGEKAPSSAAAALAGKDSFGPNGVEVFASQASEVGREKTTATAKTQSFKRAIHKPTVALSPGFRCENSVSKKRTLSAVDLDYEALLNAPKVSVN</sequence>
<comment type="caution">
    <text evidence="1">The sequence shown here is derived from an EMBL/GenBank/DDBJ whole genome shotgun (WGS) entry which is preliminary data.</text>
</comment>
<proteinExistence type="predicted"/>
<dbReference type="Proteomes" id="UP000314294">
    <property type="component" value="Unassembled WGS sequence"/>
</dbReference>
<keyword evidence="2" id="KW-1185">Reference proteome</keyword>
<evidence type="ECO:0000313" key="1">
    <source>
        <dbReference type="EMBL" id="TNN55488.1"/>
    </source>
</evidence>
<gene>
    <name evidence="1" type="ORF">EYF80_034310</name>
</gene>
<evidence type="ECO:0000313" key="2">
    <source>
        <dbReference type="Proteomes" id="UP000314294"/>
    </source>
</evidence>
<protein>
    <submittedName>
        <fullName evidence="1">Uncharacterized protein</fullName>
    </submittedName>
</protein>
<accession>A0A4Z2GPB0</accession>
<organism evidence="1 2">
    <name type="scientific">Liparis tanakae</name>
    <name type="common">Tanaka's snailfish</name>
    <dbReference type="NCBI Taxonomy" id="230148"/>
    <lineage>
        <taxon>Eukaryota</taxon>
        <taxon>Metazoa</taxon>
        <taxon>Chordata</taxon>
        <taxon>Craniata</taxon>
        <taxon>Vertebrata</taxon>
        <taxon>Euteleostomi</taxon>
        <taxon>Actinopterygii</taxon>
        <taxon>Neopterygii</taxon>
        <taxon>Teleostei</taxon>
        <taxon>Neoteleostei</taxon>
        <taxon>Acanthomorphata</taxon>
        <taxon>Eupercaria</taxon>
        <taxon>Perciformes</taxon>
        <taxon>Cottioidei</taxon>
        <taxon>Cottales</taxon>
        <taxon>Liparidae</taxon>
        <taxon>Liparis</taxon>
    </lineage>
</organism>
<dbReference type="AlphaFoldDB" id="A0A4Z2GPB0"/>